<dbReference type="InterPro" id="IPR025110">
    <property type="entry name" value="AMP-bd_C"/>
</dbReference>
<dbReference type="PANTHER" id="PTHR43201:SF5">
    <property type="entry name" value="MEDIUM-CHAIN ACYL-COA LIGASE ACSF2, MITOCHONDRIAL"/>
    <property type="match status" value="1"/>
</dbReference>
<dbReference type="InterPro" id="IPR042099">
    <property type="entry name" value="ANL_N_sf"/>
</dbReference>
<evidence type="ECO:0000259" key="4">
    <source>
        <dbReference type="Pfam" id="PF13193"/>
    </source>
</evidence>
<feature type="domain" description="AMP-binding enzyme C-terminal" evidence="4">
    <location>
        <begin position="462"/>
        <end position="539"/>
    </location>
</feature>
<keyword evidence="2" id="KW-0436">Ligase</keyword>
<dbReference type="Gene3D" id="3.40.50.12780">
    <property type="entry name" value="N-terminal domain of ligase-like"/>
    <property type="match status" value="1"/>
</dbReference>
<dbReference type="SUPFAM" id="SSF56801">
    <property type="entry name" value="Acetyl-CoA synthetase-like"/>
    <property type="match status" value="1"/>
</dbReference>
<comment type="similarity">
    <text evidence="1">Belongs to the ATP-dependent AMP-binding enzyme family.</text>
</comment>
<keyword evidence="6" id="KW-1185">Reference proteome</keyword>
<gene>
    <name evidence="5" type="ORF">ACFFHU_05225</name>
</gene>
<dbReference type="PROSITE" id="PS00455">
    <property type="entry name" value="AMP_BINDING"/>
    <property type="match status" value="1"/>
</dbReference>
<dbReference type="RefSeq" id="WP_377336268.1">
    <property type="nucleotide sequence ID" value="NZ_JBHLUE010000004.1"/>
</dbReference>
<dbReference type="Pfam" id="PF13193">
    <property type="entry name" value="AMP-binding_C"/>
    <property type="match status" value="1"/>
</dbReference>
<dbReference type="PANTHER" id="PTHR43201">
    <property type="entry name" value="ACYL-COA SYNTHETASE"/>
    <property type="match status" value="1"/>
</dbReference>
<dbReference type="Proteomes" id="UP001589894">
    <property type="component" value="Unassembled WGS sequence"/>
</dbReference>
<comment type="caution">
    <text evidence="5">The sequence shown here is derived from an EMBL/GenBank/DDBJ whole genome shotgun (WGS) entry which is preliminary data.</text>
</comment>
<protein>
    <submittedName>
        <fullName evidence="5">AMP-binding protein</fullName>
    </submittedName>
</protein>
<dbReference type="InterPro" id="IPR045851">
    <property type="entry name" value="AMP-bd_C_sf"/>
</dbReference>
<organism evidence="5 6">
    <name type="scientific">Plantactinospora siamensis</name>
    <dbReference type="NCBI Taxonomy" id="555372"/>
    <lineage>
        <taxon>Bacteria</taxon>
        <taxon>Bacillati</taxon>
        <taxon>Actinomycetota</taxon>
        <taxon>Actinomycetes</taxon>
        <taxon>Micromonosporales</taxon>
        <taxon>Micromonosporaceae</taxon>
        <taxon>Plantactinospora</taxon>
    </lineage>
</organism>
<evidence type="ECO:0000256" key="1">
    <source>
        <dbReference type="ARBA" id="ARBA00006432"/>
    </source>
</evidence>
<dbReference type="Pfam" id="PF00501">
    <property type="entry name" value="AMP-binding"/>
    <property type="match status" value="1"/>
</dbReference>
<evidence type="ECO:0000313" key="5">
    <source>
        <dbReference type="EMBL" id="MFC0563569.1"/>
    </source>
</evidence>
<evidence type="ECO:0000259" key="3">
    <source>
        <dbReference type="Pfam" id="PF00501"/>
    </source>
</evidence>
<feature type="domain" description="AMP-dependent synthetase/ligase" evidence="3">
    <location>
        <begin position="32"/>
        <end position="410"/>
    </location>
</feature>
<dbReference type="Gene3D" id="3.30.300.30">
    <property type="match status" value="1"/>
</dbReference>
<dbReference type="InterPro" id="IPR000873">
    <property type="entry name" value="AMP-dep_synth/lig_dom"/>
</dbReference>
<evidence type="ECO:0000313" key="6">
    <source>
        <dbReference type="Proteomes" id="UP001589894"/>
    </source>
</evidence>
<dbReference type="EMBL" id="JBHLUE010000004">
    <property type="protein sequence ID" value="MFC0563569.1"/>
    <property type="molecule type" value="Genomic_DNA"/>
</dbReference>
<dbReference type="InterPro" id="IPR020845">
    <property type="entry name" value="AMP-binding_CS"/>
</dbReference>
<sequence length="557" mass="60756">MWDTLVRPSAETAAYFRENGWWRDGSFLDDLDRAVRENPDQTAIISYGTHRPKRTISYRQLDETVDRFAAALVELGVGRDDVVAVHLPNWWMLTPLYLACARVGAVNAPIVPSLGARELGQVLAGSRAKVCVVPDTYSGADYIQRLDDVAPESLARRVVVRADPASAVRAQSPAGRDLIDFDEFFVDTAWERTHRVRDIPAPDADDAALLLFTSGTTGAPKAVAHSYNTLYAGTLALAHRYHLDAQSVVAVPHYLTHMAGLTFAAYMSLVLGGTCVMQDDSDMGLLLDCVAEHGVTFGYAAPMFVLGMLAEQRSRPRDLSSLRHLISGSAPIPPQLIADTREVLGVELGALWGMTENGGVTVTSPDDPPGWAANSDGSVVPGMELRIDAESGSEIGKLLVRGAAQCLGYLNQREIYQRSLDADGWFDTGDMARPDGRDGIRITGRRVDLITRRWANKVPTLEVEAVILRHPGVREVVLTGYPDTEVPGADCLCAVIVPEGAPPTVDELNKYLDEVGMTWENWPDRVEVTDALPRNSLGKVLRSVVRERVEHLVGGQD</sequence>
<accession>A0ABV6NT07</accession>
<reference evidence="5 6" key="1">
    <citation type="submission" date="2024-09" db="EMBL/GenBank/DDBJ databases">
        <authorList>
            <person name="Sun Q."/>
            <person name="Mori K."/>
        </authorList>
    </citation>
    <scope>NUCLEOTIDE SEQUENCE [LARGE SCALE GENOMIC DNA]</scope>
    <source>
        <strain evidence="5 6">TBRC 2205</strain>
    </source>
</reference>
<evidence type="ECO:0000256" key="2">
    <source>
        <dbReference type="ARBA" id="ARBA00022598"/>
    </source>
</evidence>
<name>A0ABV6NT07_9ACTN</name>
<proteinExistence type="inferred from homology"/>